<dbReference type="EMBL" id="PDBW01000001">
    <property type="protein sequence ID" value="PFH03744.1"/>
    <property type="molecule type" value="Genomic_DNA"/>
</dbReference>
<dbReference type="SUPFAM" id="SSF52540">
    <property type="entry name" value="P-loop containing nucleoside triphosphate hydrolases"/>
    <property type="match status" value="1"/>
</dbReference>
<name>A0AB36TIR2_ACETH</name>
<dbReference type="Gene3D" id="3.40.50.300">
    <property type="entry name" value="P-loop containing nucleotide triphosphate hydrolases"/>
    <property type="match status" value="1"/>
</dbReference>
<dbReference type="Pfam" id="PF13238">
    <property type="entry name" value="AAA_18"/>
    <property type="match status" value="1"/>
</dbReference>
<sequence length="177" mass="20574">MKNLIFINGTMGVGKTATSRELQKLLSNCVFLDGDWCWDMSPFIVNDETKNMVIDNISYLINNFLSCSVYENIIFCWVMHEQSIIDNVLSRLKRHDYKLYKFSLVCTEQALISRIAKDIKMGIRTEDVIDRSVSRLKNYFQMDTCKIDVSNISAKEAAEIIFKHVKHQRFGSVKEKK</sequence>
<dbReference type="InterPro" id="IPR027417">
    <property type="entry name" value="P-loop_NTPase"/>
</dbReference>
<evidence type="ECO:0000313" key="1">
    <source>
        <dbReference type="EMBL" id="PFH03744.1"/>
    </source>
</evidence>
<dbReference type="RefSeq" id="WP_003515883.1">
    <property type="nucleotide sequence ID" value="NZ_CP013828.1"/>
</dbReference>
<dbReference type="Proteomes" id="UP000223596">
    <property type="component" value="Unassembled WGS sequence"/>
</dbReference>
<accession>A0AB36TIR2</accession>
<reference evidence="1 2" key="1">
    <citation type="submission" date="2017-09" db="EMBL/GenBank/DDBJ databases">
        <title>Evaluation of Pacific Biosciences Sequencing Technology to Finishing C. thermocellum Genome Sequences.</title>
        <authorList>
            <person name="Brown S."/>
        </authorList>
    </citation>
    <scope>NUCLEOTIDE SEQUENCE [LARGE SCALE GENOMIC DNA]</scope>
    <source>
        <strain evidence="1 2">AD2</strain>
    </source>
</reference>
<dbReference type="AlphaFoldDB" id="A0AB36TIR2"/>
<evidence type="ECO:0000313" key="2">
    <source>
        <dbReference type="Proteomes" id="UP000223596"/>
    </source>
</evidence>
<gene>
    <name evidence="1" type="ORF">M972_112558</name>
</gene>
<proteinExistence type="predicted"/>
<protein>
    <submittedName>
        <fullName evidence="1">AAA domain-containing protein</fullName>
    </submittedName>
</protein>
<dbReference type="GeneID" id="35804701"/>
<comment type="caution">
    <text evidence="1">The sequence shown here is derived from an EMBL/GenBank/DDBJ whole genome shotgun (WGS) entry which is preliminary data.</text>
</comment>
<organism evidence="1 2">
    <name type="scientific">Acetivibrio thermocellus AD2</name>
    <dbReference type="NCBI Taxonomy" id="1138384"/>
    <lineage>
        <taxon>Bacteria</taxon>
        <taxon>Bacillati</taxon>
        <taxon>Bacillota</taxon>
        <taxon>Clostridia</taxon>
        <taxon>Eubacteriales</taxon>
        <taxon>Oscillospiraceae</taxon>
        <taxon>Acetivibrio</taxon>
    </lineage>
</organism>